<dbReference type="EMBL" id="OBQK01000011">
    <property type="protein sequence ID" value="SOC57164.1"/>
    <property type="molecule type" value="Genomic_DNA"/>
</dbReference>
<evidence type="ECO:0000259" key="3">
    <source>
        <dbReference type="PROSITE" id="PS51084"/>
    </source>
</evidence>
<dbReference type="PANTHER" id="PTHR46648">
    <property type="entry name" value="HIT FAMILY PROTEIN 1"/>
    <property type="match status" value="1"/>
</dbReference>
<dbReference type="PROSITE" id="PS51084">
    <property type="entry name" value="HIT_2"/>
    <property type="match status" value="1"/>
</dbReference>
<dbReference type="AlphaFoldDB" id="A0A285VSU7"/>
<evidence type="ECO:0000256" key="1">
    <source>
        <dbReference type="PIRSR" id="PIRSR601310-1"/>
    </source>
</evidence>
<proteinExistence type="predicted"/>
<dbReference type="SUPFAM" id="SSF54197">
    <property type="entry name" value="HIT-like"/>
    <property type="match status" value="1"/>
</dbReference>
<dbReference type="GO" id="GO:0003824">
    <property type="term" value="F:catalytic activity"/>
    <property type="evidence" value="ECO:0007669"/>
    <property type="project" value="InterPro"/>
</dbReference>
<evidence type="ECO:0000313" key="5">
    <source>
        <dbReference type="Proteomes" id="UP000219688"/>
    </source>
</evidence>
<gene>
    <name evidence="4" type="ORF">SAMN05421879_11113</name>
</gene>
<reference evidence="5" key="1">
    <citation type="submission" date="2017-08" db="EMBL/GenBank/DDBJ databases">
        <authorList>
            <person name="Varghese N."/>
            <person name="Submissions S."/>
        </authorList>
    </citation>
    <scope>NUCLEOTIDE SEQUENCE [LARGE SCALE GENOMIC DNA]</scope>
    <source>
        <strain evidence="5">USBA17B2</strain>
    </source>
</reference>
<dbReference type="InterPro" id="IPR036265">
    <property type="entry name" value="HIT-like_sf"/>
</dbReference>
<evidence type="ECO:0000256" key="2">
    <source>
        <dbReference type="PROSITE-ProRule" id="PRU00464"/>
    </source>
</evidence>
<comment type="caution">
    <text evidence="2">Lacks conserved residue(s) required for the propagation of feature annotation.</text>
</comment>
<dbReference type="Proteomes" id="UP000219688">
    <property type="component" value="Unassembled WGS sequence"/>
</dbReference>
<dbReference type="GO" id="GO:0009117">
    <property type="term" value="P:nucleotide metabolic process"/>
    <property type="evidence" value="ECO:0007669"/>
    <property type="project" value="TreeGrafter"/>
</dbReference>
<dbReference type="InterPro" id="IPR001310">
    <property type="entry name" value="Histidine_triad_HIT"/>
</dbReference>
<keyword evidence="5" id="KW-1185">Reference proteome</keyword>
<organism evidence="4 5">
    <name type="scientific">Ornithinimicrobium cerasi</name>
    <dbReference type="NCBI Taxonomy" id="2248773"/>
    <lineage>
        <taxon>Bacteria</taxon>
        <taxon>Bacillati</taxon>
        <taxon>Actinomycetota</taxon>
        <taxon>Actinomycetes</taxon>
        <taxon>Micrococcales</taxon>
        <taxon>Ornithinimicrobiaceae</taxon>
        <taxon>Ornithinimicrobium</taxon>
    </lineage>
</organism>
<protein>
    <submittedName>
        <fullName evidence="4">Histidine triad (HIT) family protein</fullName>
    </submittedName>
</protein>
<dbReference type="Pfam" id="PF01230">
    <property type="entry name" value="HIT"/>
    <property type="match status" value="1"/>
</dbReference>
<dbReference type="PANTHER" id="PTHR46648:SF1">
    <property type="entry name" value="ADENOSINE 5'-MONOPHOSPHORAMIDASE HNT1"/>
    <property type="match status" value="1"/>
</dbReference>
<dbReference type="InterPro" id="IPR011146">
    <property type="entry name" value="HIT-like"/>
</dbReference>
<feature type="domain" description="HIT" evidence="3">
    <location>
        <begin position="49"/>
        <end position="128"/>
    </location>
</feature>
<dbReference type="RefSeq" id="WP_097188890.1">
    <property type="nucleotide sequence ID" value="NZ_OBQK01000011.1"/>
</dbReference>
<name>A0A285VSU7_9MICO</name>
<feature type="active site" description="Tele-AMP-histidine intermediate" evidence="1">
    <location>
        <position position="115"/>
    </location>
</feature>
<dbReference type="Gene3D" id="3.30.428.10">
    <property type="entry name" value="HIT-like"/>
    <property type="match status" value="1"/>
</dbReference>
<evidence type="ECO:0000313" key="4">
    <source>
        <dbReference type="EMBL" id="SOC57164.1"/>
    </source>
</evidence>
<sequence>MRLTTHEPAGYECPFCSLQNGVFDDHNQASDVVAVTDRAYARVAPKWWPANAGGALVMPRRHVENLYEMKPADGHAVWDLTQQVARAMRLSYGCQGVSMRQHNEPAGDQDVWHLHVQVLPRYRDDRLYQQHLDARWAHVDERRPFADRLRSALPPPNSFV</sequence>
<accession>A0A285VSU7</accession>